<evidence type="ECO:0000313" key="1">
    <source>
        <dbReference type="EMBL" id="KAI0030738.1"/>
    </source>
</evidence>
<comment type="caution">
    <text evidence="1">The sequence shown here is derived from an EMBL/GenBank/DDBJ whole genome shotgun (WGS) entry which is preliminary data.</text>
</comment>
<reference evidence="1" key="2">
    <citation type="journal article" date="2022" name="New Phytol.">
        <title>Evolutionary transition to the ectomycorrhizal habit in the genomes of a hyperdiverse lineage of mushroom-forming fungi.</title>
        <authorList>
            <person name="Looney B."/>
            <person name="Miyauchi S."/>
            <person name="Morin E."/>
            <person name="Drula E."/>
            <person name="Courty P.E."/>
            <person name="Kohler A."/>
            <person name="Kuo A."/>
            <person name="LaButti K."/>
            <person name="Pangilinan J."/>
            <person name="Lipzen A."/>
            <person name="Riley R."/>
            <person name="Andreopoulos W."/>
            <person name="He G."/>
            <person name="Johnson J."/>
            <person name="Nolan M."/>
            <person name="Tritt A."/>
            <person name="Barry K.W."/>
            <person name="Grigoriev I.V."/>
            <person name="Nagy L.G."/>
            <person name="Hibbett D."/>
            <person name="Henrissat B."/>
            <person name="Matheny P.B."/>
            <person name="Labbe J."/>
            <person name="Martin F.M."/>
        </authorList>
    </citation>
    <scope>NUCLEOTIDE SEQUENCE</scope>
    <source>
        <strain evidence="1">EC-137</strain>
    </source>
</reference>
<dbReference type="Proteomes" id="UP000814128">
    <property type="component" value="Unassembled WGS sequence"/>
</dbReference>
<name>A0ACB8QGR2_9AGAM</name>
<reference evidence="1" key="1">
    <citation type="submission" date="2021-02" db="EMBL/GenBank/DDBJ databases">
        <authorList>
            <consortium name="DOE Joint Genome Institute"/>
            <person name="Ahrendt S."/>
            <person name="Looney B.P."/>
            <person name="Miyauchi S."/>
            <person name="Morin E."/>
            <person name="Drula E."/>
            <person name="Courty P.E."/>
            <person name="Chicoki N."/>
            <person name="Fauchery L."/>
            <person name="Kohler A."/>
            <person name="Kuo A."/>
            <person name="Labutti K."/>
            <person name="Pangilinan J."/>
            <person name="Lipzen A."/>
            <person name="Riley R."/>
            <person name="Andreopoulos W."/>
            <person name="He G."/>
            <person name="Johnson J."/>
            <person name="Barry K.W."/>
            <person name="Grigoriev I.V."/>
            <person name="Nagy L."/>
            <person name="Hibbett D."/>
            <person name="Henrissat B."/>
            <person name="Matheny P.B."/>
            <person name="Labbe J."/>
            <person name="Martin F."/>
        </authorList>
    </citation>
    <scope>NUCLEOTIDE SEQUENCE</scope>
    <source>
        <strain evidence="1">EC-137</strain>
    </source>
</reference>
<gene>
    <name evidence="1" type="ORF">K488DRAFT_87466</name>
</gene>
<dbReference type="EMBL" id="MU273607">
    <property type="protein sequence ID" value="KAI0030738.1"/>
    <property type="molecule type" value="Genomic_DNA"/>
</dbReference>
<organism evidence="1 2">
    <name type="scientific">Vararia minispora EC-137</name>
    <dbReference type="NCBI Taxonomy" id="1314806"/>
    <lineage>
        <taxon>Eukaryota</taxon>
        <taxon>Fungi</taxon>
        <taxon>Dikarya</taxon>
        <taxon>Basidiomycota</taxon>
        <taxon>Agaricomycotina</taxon>
        <taxon>Agaricomycetes</taxon>
        <taxon>Russulales</taxon>
        <taxon>Lachnocladiaceae</taxon>
        <taxon>Vararia</taxon>
    </lineage>
</organism>
<proteinExistence type="predicted"/>
<protein>
    <submittedName>
        <fullName evidence="1">Uncharacterized protein</fullName>
    </submittedName>
</protein>
<sequence>MASPRVSSRRRAPLQRSRQPTAAPNIFSRLFGWFQKSDPQPVHVHDDYDDDQDLSGKRRRTARPDPADNDQLMDDARQPRTKRLRREGPLRLSDPVAPPSAFGAPLSAPASSVSSGYLDPPSYMLSAPYVPSYPLPARHSALPIERTMSIDPPARYTAPPTRRDPTAVPLPLSRDQSMDISPRPLRIRSTLTPARSGLDFGPQPVRRERDPSEPPPLTALMSNPVFVKPPPREPRRISDSSSSSTTLGALAKQRSASIPRAHSMLVLPTAPDGTKLRPVNDAEIAFNHLEIYRTPLVPTRLRSALSPDVPLVEPMFQSREKAKHMIFLQNDKARKPRLGMTNRIPAIEEVVPKTTPERVERSTNAKPYAGASSMKKLLARRRKEEEEEREKRGEDGGATFTMDEYVPPPKRISKIPAAPTSAPVLSRKTSASLNEPSPIASLGTASGGRLPSTLRASRGQSLGAGRTVGPMRRKRGRFSAIDDDEEESVETPSAGLEDIEEEKAAEPVGPKYEAPAGFTFAPPTTAAPQAVPSAPPIATSKTDGPVTALPFSLTPSVTPAPAITVSAPAPPTSLAPVSAPAPVSTPAPAQAASSPFASAPVAETKATERPAEVPASVPNFFVPKPTFSPEAVTIPAPIPSPSAPVPAPAPVEAPKPSTLTPPLAFSFAPPSTQPASTAPSALPFGLAPKPAEPKPEEKKEAVPEPPKSLFGGTFTGFGLPAPAPTSASTEASKRTFTFGAPPATSAPEPTATTTPAATSAPAPEAPKPAFSGFTFGQPAPTAPAAEKEQPKPSTPSPFSFGAAPATPPAAEKKPGFTFGATPSASAPTTSGFSFGAAPTPATENKGFTFGNAAPARPATPPRADDGMKMDESPTREPQPKLQLQVPSFGFGNTNGSTTFANGNHASSGTGGGFMFGAAKTTENTSSGFTFGAQKPAESAGFSFGAKPAGGAGGFTFGAPASKPTDAPTNAFAFNAAKPAEAAPTSPFTFAPSKPAEGSSGGFSFGASKPAENTSSGFAFGASKPVETAGFTFGAPKSAEAGGGAFAFGAKPAEQGATTFGFGKADSRPSSSGFAFSQPAAAAAAPASFGQATSTPGSSPFAFGQSLPVPPATGGFGTSAPASPAFGSPAGGGFTFGAGPPSAGAQPSQPSSFAFGGTGSQPASPATGNPGAFSFSAGSGNPPASPFGAASTGGFSMGSGGVPPPGQRQMKRLPTRKVTKRHDS</sequence>
<accession>A0ACB8QGR2</accession>
<evidence type="ECO:0000313" key="2">
    <source>
        <dbReference type="Proteomes" id="UP000814128"/>
    </source>
</evidence>
<keyword evidence="2" id="KW-1185">Reference proteome</keyword>